<reference evidence="2 3" key="1">
    <citation type="submission" date="2014-01" db="EMBL/GenBank/DDBJ databases">
        <authorList>
            <person name="Zelazny A."/>
            <person name="Olivier K."/>
            <person name="Sampaio E.P."/>
            <person name="Holland S.M."/>
            <person name="Tallon L.J."/>
            <person name="Sadzewicz L.K."/>
            <person name="Sengamalay N."/>
            <person name="Fraser C.M."/>
            <person name="Hine E."/>
            <person name="Shefchek K.A."/>
            <person name="Das S.P."/>
            <person name="Shallom S.J."/>
            <person name="Agrawal S."/>
            <person name="Tettelin H."/>
        </authorList>
    </citation>
    <scope>NUCLEOTIDE SEQUENCE [LARGE SCALE GENOMIC DNA]</scope>
    <source>
        <strain evidence="2 3">MAB_030201_1075</strain>
    </source>
</reference>
<dbReference type="Gene3D" id="3.20.20.30">
    <property type="entry name" value="Luciferase-like domain"/>
    <property type="match status" value="1"/>
</dbReference>
<dbReference type="GO" id="GO:0016705">
    <property type="term" value="F:oxidoreductase activity, acting on paired donors, with incorporation or reduction of molecular oxygen"/>
    <property type="evidence" value="ECO:0007669"/>
    <property type="project" value="InterPro"/>
</dbReference>
<accession>A0A829PSU8</accession>
<dbReference type="InterPro" id="IPR011251">
    <property type="entry name" value="Luciferase-like_dom"/>
</dbReference>
<gene>
    <name evidence="2" type="ORF">L829_3906</name>
</gene>
<name>A0A829PSU8_9MYCO</name>
<dbReference type="AlphaFoldDB" id="A0A829PSU8"/>
<dbReference type="PANTHER" id="PTHR43244:SF2">
    <property type="entry name" value="CONSERVED HYPOTHETICAL ALANINE AND PROLINE-RICH PROTEIN"/>
    <property type="match status" value="1"/>
</dbReference>
<feature type="domain" description="Luciferase-like" evidence="1">
    <location>
        <begin position="17"/>
        <end position="215"/>
    </location>
</feature>
<dbReference type="Proteomes" id="UP000019854">
    <property type="component" value="Unassembled WGS sequence"/>
</dbReference>
<dbReference type="EMBL" id="JAOX01000001">
    <property type="protein sequence ID" value="ETZ90324.1"/>
    <property type="molecule type" value="Genomic_DNA"/>
</dbReference>
<dbReference type="InterPro" id="IPR050564">
    <property type="entry name" value="F420-G6PD/mer"/>
</dbReference>
<comment type="caution">
    <text evidence="2">The sequence shown here is derived from an EMBL/GenBank/DDBJ whole genome shotgun (WGS) entry which is preliminary data.</text>
</comment>
<evidence type="ECO:0000313" key="3">
    <source>
        <dbReference type="Proteomes" id="UP000019854"/>
    </source>
</evidence>
<evidence type="ECO:0000313" key="2">
    <source>
        <dbReference type="EMBL" id="ETZ90324.1"/>
    </source>
</evidence>
<organism evidence="2 3">
    <name type="scientific">Mycobacteroides abscessus MAB_030201_1075</name>
    <dbReference type="NCBI Taxonomy" id="1335410"/>
    <lineage>
        <taxon>Bacteria</taxon>
        <taxon>Bacillati</taxon>
        <taxon>Actinomycetota</taxon>
        <taxon>Actinomycetes</taxon>
        <taxon>Mycobacteriales</taxon>
        <taxon>Mycobacteriaceae</taxon>
        <taxon>Mycobacteroides</taxon>
        <taxon>Mycobacteroides abscessus</taxon>
    </lineage>
</organism>
<proteinExistence type="predicted"/>
<dbReference type="GO" id="GO:0004497">
    <property type="term" value="F:monooxygenase activity"/>
    <property type="evidence" value="ECO:0007669"/>
    <property type="project" value="UniProtKB-KW"/>
</dbReference>
<keyword evidence="2" id="KW-0560">Oxidoreductase</keyword>
<keyword evidence="2" id="KW-0503">Monooxygenase</keyword>
<dbReference type="InterPro" id="IPR036661">
    <property type="entry name" value="Luciferase-like_sf"/>
</dbReference>
<protein>
    <submittedName>
        <fullName evidence="2">Luciferase-like monooxygenase family protein</fullName>
    </submittedName>
</protein>
<dbReference type="PANTHER" id="PTHR43244">
    <property type="match status" value="1"/>
</dbReference>
<dbReference type="Pfam" id="PF00296">
    <property type="entry name" value="Bac_luciferase"/>
    <property type="match status" value="1"/>
</dbReference>
<evidence type="ECO:0000259" key="1">
    <source>
        <dbReference type="Pfam" id="PF00296"/>
    </source>
</evidence>
<sequence>MDIGIALPFMCREYTRESTITWARLADEGPFSTISSGERISYHNQDMWVTLAAAAAVTERVRILANVSVLPAHPVPLVAKQAATLDVLSEGRFILGVGVGGREHDYRCLDASFGRRHQRLDDQVAELRRLWRGEPPFEGADPVGPAPVQAGGPPVVAAAIGPKSLARAARWADGITGFSVSGAPAELTYSADAARAAWQAAGHAEPPVLSSGCFYTLGIPGAESELKQFTSEYLAIFGAQIAENVPKTLTNFDADALNRTLDGAEEAGLDEFILVPGASDVAVIEATIELLQRRQLTTA</sequence>
<dbReference type="SUPFAM" id="SSF51679">
    <property type="entry name" value="Bacterial luciferase-like"/>
    <property type="match status" value="1"/>
</dbReference>